<protein>
    <submittedName>
        <fullName evidence="5">Uncharacterized protein</fullName>
    </submittedName>
</protein>
<accession>W9SQR9</accession>
<dbReference type="EMBL" id="KE345934">
    <property type="protein sequence ID" value="EXC21086.1"/>
    <property type="molecule type" value="Genomic_DNA"/>
</dbReference>
<evidence type="ECO:0000256" key="4">
    <source>
        <dbReference type="SAM" id="MobiDB-lite"/>
    </source>
</evidence>
<keyword evidence="6" id="KW-1185">Reference proteome</keyword>
<keyword evidence="1" id="KW-0813">Transport</keyword>
<proteinExistence type="predicted"/>
<reference evidence="6" key="1">
    <citation type="submission" date="2013-01" db="EMBL/GenBank/DDBJ databases">
        <title>Draft Genome Sequence of a Mulberry Tree, Morus notabilis C.K. Schneid.</title>
        <authorList>
            <person name="He N."/>
            <person name="Zhao S."/>
        </authorList>
    </citation>
    <scope>NUCLEOTIDE SEQUENCE</scope>
</reference>
<evidence type="ECO:0000256" key="1">
    <source>
        <dbReference type="ARBA" id="ARBA00022448"/>
    </source>
</evidence>
<keyword evidence="3" id="KW-0175">Coiled coil</keyword>
<evidence type="ECO:0000256" key="3">
    <source>
        <dbReference type="SAM" id="Coils"/>
    </source>
</evidence>
<keyword evidence="2" id="KW-0341">Growth regulation</keyword>
<evidence type="ECO:0000313" key="5">
    <source>
        <dbReference type="EMBL" id="EXC21086.1"/>
    </source>
</evidence>
<feature type="region of interest" description="Disordered" evidence="4">
    <location>
        <begin position="138"/>
        <end position="165"/>
    </location>
</feature>
<feature type="region of interest" description="Disordered" evidence="4">
    <location>
        <begin position="208"/>
        <end position="250"/>
    </location>
</feature>
<gene>
    <name evidence="5" type="ORF">L484_017097</name>
</gene>
<name>W9SQR9_9ROSA</name>
<feature type="coiled-coil region" evidence="3">
    <location>
        <begin position="465"/>
        <end position="499"/>
    </location>
</feature>
<dbReference type="Proteomes" id="UP000030645">
    <property type="component" value="Unassembled WGS sequence"/>
</dbReference>
<dbReference type="InterPro" id="IPR007930">
    <property type="entry name" value="DUF724"/>
</dbReference>
<feature type="compositionally biased region" description="Polar residues" evidence="4">
    <location>
        <begin position="216"/>
        <end position="226"/>
    </location>
</feature>
<dbReference type="Pfam" id="PF05266">
    <property type="entry name" value="DUF724"/>
    <property type="match status" value="1"/>
</dbReference>
<sequence length="531" mass="58720">MVGTFGVHGSGLRNSSGSNCGGSPRGVGTFLRDIASACSSQSPPIRCHLQLGKTKEQEAGETENQAIKSAKKRGRQRKSCESSGSSLDNIKRERHCLSDKHDNRKELSPHVEKSPYFGSSNMEKEDYISNCDKTVEVIPNGDDKKTKEQEAGETENQAIKSAKKRERSQISELFVSCPRKLGTSTKIADTKNSEAMIKELEVCDMSGDSEGVKGTQVENSFQSPIENGQKGDAETSSEIKGNGEHPEHPKLPVADLQTARAGEELSAAGGVFADCATEKSELPVTTEVILTDTLEEGTTLVFPKPMKISSDDQASLMHIVETHAPTNVSESGNIGRTNVQNFPFVKSCPIWEIIESMEVFKKLPQNPNFQPLMKCKALKREGAAIAHMMNFAYVVEKISKLQENDSRQDLESIMEELAELEEMGFDVKVIWGRVTELVQVKVELEKLMHKSNGVETRIEKCSIEKTEIDGEVADIDKELKRLEEKRAKLMSERMDKDSEEFKLISEANDINIGISTTRERFRSLVVTPFGA</sequence>
<organism evidence="5 6">
    <name type="scientific">Morus notabilis</name>
    <dbReference type="NCBI Taxonomy" id="981085"/>
    <lineage>
        <taxon>Eukaryota</taxon>
        <taxon>Viridiplantae</taxon>
        <taxon>Streptophyta</taxon>
        <taxon>Embryophyta</taxon>
        <taxon>Tracheophyta</taxon>
        <taxon>Spermatophyta</taxon>
        <taxon>Magnoliopsida</taxon>
        <taxon>eudicotyledons</taxon>
        <taxon>Gunneridae</taxon>
        <taxon>Pentapetalae</taxon>
        <taxon>rosids</taxon>
        <taxon>fabids</taxon>
        <taxon>Rosales</taxon>
        <taxon>Moraceae</taxon>
        <taxon>Moreae</taxon>
        <taxon>Morus</taxon>
    </lineage>
</organism>
<feature type="region of interest" description="Disordered" evidence="4">
    <location>
        <begin position="53"/>
        <end position="123"/>
    </location>
</feature>
<feature type="region of interest" description="Disordered" evidence="4">
    <location>
        <begin position="1"/>
        <end position="22"/>
    </location>
</feature>
<feature type="compositionally biased region" description="Basic and acidic residues" evidence="4">
    <location>
        <begin position="241"/>
        <end position="250"/>
    </location>
</feature>
<feature type="compositionally biased region" description="Basic and acidic residues" evidence="4">
    <location>
        <begin position="141"/>
        <end position="150"/>
    </location>
</feature>
<dbReference type="AlphaFoldDB" id="W9SQR9"/>
<evidence type="ECO:0000256" key="2">
    <source>
        <dbReference type="ARBA" id="ARBA00022604"/>
    </source>
</evidence>
<dbReference type="STRING" id="981085.W9SQR9"/>
<evidence type="ECO:0000313" key="6">
    <source>
        <dbReference type="Proteomes" id="UP000030645"/>
    </source>
</evidence>
<feature type="compositionally biased region" description="Basic and acidic residues" evidence="4">
    <location>
        <begin position="89"/>
        <end position="113"/>
    </location>
</feature>